<accession>A0A0V1FVM0</accession>
<gene>
    <name evidence="1" type="ORF">T4D_12300</name>
</gene>
<sequence length="299" mass="34805">MNVLFPERLMIALSANSVNFEMDKVHPIIVFDNFPSVELESFPELDLPDLQAILRASPSCHIEDSHWNRMVDNIELVENCSLRMEQKDKIIEMLSLADDALVRKVLRKLLCSKVFRDSLPNSLGRLLVKLKSTELIILLLEKFASVPEEWLVDFIKLCCCKPEEMEDDESSLSKILFYIVQYKFSSSIMCDELKTLNAEQTLTYLKFLNRHMVKLIVENEKSDDNRSDNAIEMLNLLLDAKVACLMRNFEFLPELEFCRHVINTQVNIFELRRFVQAAKRSRRLEMRTIPLAKTVVYGH</sequence>
<evidence type="ECO:0000313" key="2">
    <source>
        <dbReference type="Proteomes" id="UP000054995"/>
    </source>
</evidence>
<dbReference type="Proteomes" id="UP000054995">
    <property type="component" value="Unassembled WGS sequence"/>
</dbReference>
<dbReference type="EMBL" id="JYDT01000025">
    <property type="protein sequence ID" value="KRY90009.1"/>
    <property type="molecule type" value="Genomic_DNA"/>
</dbReference>
<protein>
    <submittedName>
        <fullName evidence="1">Uncharacterized protein</fullName>
    </submittedName>
</protein>
<name>A0A0V1FVM0_TRIPS</name>
<proteinExistence type="predicted"/>
<organism evidence="1 2">
    <name type="scientific">Trichinella pseudospiralis</name>
    <name type="common">Parasitic roundworm</name>
    <dbReference type="NCBI Taxonomy" id="6337"/>
    <lineage>
        <taxon>Eukaryota</taxon>
        <taxon>Metazoa</taxon>
        <taxon>Ecdysozoa</taxon>
        <taxon>Nematoda</taxon>
        <taxon>Enoplea</taxon>
        <taxon>Dorylaimia</taxon>
        <taxon>Trichinellida</taxon>
        <taxon>Trichinellidae</taxon>
        <taxon>Trichinella</taxon>
    </lineage>
</organism>
<comment type="caution">
    <text evidence="1">The sequence shown here is derived from an EMBL/GenBank/DDBJ whole genome shotgun (WGS) entry which is preliminary data.</text>
</comment>
<dbReference type="AlphaFoldDB" id="A0A0V1FVM0"/>
<reference evidence="1 2" key="1">
    <citation type="submission" date="2015-01" db="EMBL/GenBank/DDBJ databases">
        <title>Evolution of Trichinella species and genotypes.</title>
        <authorList>
            <person name="Korhonen P.K."/>
            <person name="Edoardo P."/>
            <person name="Giuseppe L.R."/>
            <person name="Gasser R.B."/>
        </authorList>
    </citation>
    <scope>NUCLEOTIDE SEQUENCE [LARGE SCALE GENOMIC DNA]</scope>
    <source>
        <strain evidence="1">ISS470</strain>
    </source>
</reference>
<evidence type="ECO:0000313" key="1">
    <source>
        <dbReference type="EMBL" id="KRY90009.1"/>
    </source>
</evidence>
<keyword evidence="2" id="KW-1185">Reference proteome</keyword>
<dbReference type="OrthoDB" id="5914574at2759"/>